<gene>
    <name evidence="1" type="ORF">CL6EHI_054680</name>
</gene>
<dbReference type="VEuPathDB" id="AmoebaDB:EHI8A_110360"/>
<dbReference type="VEuPathDB" id="AmoebaDB:KM1_135770"/>
<reference evidence="1 2" key="1">
    <citation type="submission" date="2016-05" db="EMBL/GenBank/DDBJ databases">
        <title>First whole genome sequencing of Entamoeba histolytica HM1:IMSS-clone-6.</title>
        <authorList>
            <person name="Mukherjee Avik.K."/>
            <person name="Izumyama S."/>
            <person name="Nakada-Tsukui K."/>
            <person name="Nozaki T."/>
        </authorList>
    </citation>
    <scope>NUCLEOTIDE SEQUENCE [LARGE SCALE GENOMIC DNA]</scope>
    <source>
        <strain evidence="1 2">HM1:IMSS clone 6</strain>
    </source>
</reference>
<name>A0A5K1VDE0_ENTHI</name>
<dbReference type="VEuPathDB" id="AmoebaDB:EHI_054680"/>
<accession>A0A5K1VDE0</accession>
<comment type="caution">
    <text evidence="1">The sequence shown here is derived from an EMBL/GenBank/DDBJ whole genome shotgun (WGS) entry which is preliminary data.</text>
</comment>
<dbReference type="Proteomes" id="UP000078387">
    <property type="component" value="Unassembled WGS sequence"/>
</dbReference>
<dbReference type="VEuPathDB" id="AmoebaDB:EHI7A_074770"/>
<protein>
    <submittedName>
        <fullName evidence="1">Uncharacterized protein</fullName>
    </submittedName>
</protein>
<evidence type="ECO:0000313" key="2">
    <source>
        <dbReference type="Proteomes" id="UP000078387"/>
    </source>
</evidence>
<proteinExistence type="predicted"/>
<dbReference type="OMA" id="ESSKVMH"/>
<organism evidence="1 2">
    <name type="scientific">Entamoeba histolytica</name>
    <dbReference type="NCBI Taxonomy" id="5759"/>
    <lineage>
        <taxon>Eukaryota</taxon>
        <taxon>Amoebozoa</taxon>
        <taxon>Evosea</taxon>
        <taxon>Archamoebae</taxon>
        <taxon>Mastigamoebida</taxon>
        <taxon>Entamoebidae</taxon>
        <taxon>Entamoeba</taxon>
    </lineage>
</organism>
<dbReference type="AlphaFoldDB" id="A0A5K1VDE0"/>
<dbReference type="EMBL" id="BDEQ01000001">
    <property type="protein sequence ID" value="GAT95492.1"/>
    <property type="molecule type" value="Genomic_DNA"/>
</dbReference>
<evidence type="ECO:0000313" key="1">
    <source>
        <dbReference type="EMBL" id="GAT95492.1"/>
    </source>
</evidence>
<dbReference type="VEuPathDB" id="AmoebaDB:EHI5A_108510"/>
<sequence length="244" mass="28398">MNNSMSRTLSRSRKALSNALLVYHILLEGATIQFFRSKISHYALKVLRGESVIIESKKYQLDDFIEISQKFCSVLKPLIDGYKKNNQKHIIIDKESINLFPKDNNSNNSMSFVTKLSKTDCRNRESAFSNFMAYMLISKGYKLHLNTNNMKETSKVMHFFVWNAITSPQNEYFEISEKSSLINLINLVEKRLTMRSNTIVNKSILDEIEEMYSSKMLSVFIPVTDANRYKVTQQTYFTENPFCK</sequence>